<evidence type="ECO:0000313" key="1">
    <source>
        <dbReference type="EMBL" id="GGI43518.1"/>
    </source>
</evidence>
<sequence>MVPELISVDDLAAGWVFSLLIRFGVIEKLPKLPREEIRERHAAILAKSVVIASGRELQYANME</sequence>
<name>A0ABQ2BN90_9BACL</name>
<accession>A0ABQ2BN90</accession>
<organism evidence="1 2">
    <name type="scientific">Paenibacillus marchantiophytorum</name>
    <dbReference type="NCBI Taxonomy" id="1619310"/>
    <lineage>
        <taxon>Bacteria</taxon>
        <taxon>Bacillati</taxon>
        <taxon>Bacillota</taxon>
        <taxon>Bacilli</taxon>
        <taxon>Bacillales</taxon>
        <taxon>Paenibacillaceae</taxon>
        <taxon>Paenibacillus</taxon>
    </lineage>
</organism>
<proteinExistence type="predicted"/>
<comment type="caution">
    <text evidence="1">The sequence shown here is derived from an EMBL/GenBank/DDBJ whole genome shotgun (WGS) entry which is preliminary data.</text>
</comment>
<gene>
    <name evidence="1" type="ORF">GCM10008018_02510</name>
</gene>
<evidence type="ECO:0000313" key="2">
    <source>
        <dbReference type="Proteomes" id="UP000615455"/>
    </source>
</evidence>
<keyword evidence="2" id="KW-1185">Reference proteome</keyword>
<dbReference type="EMBL" id="BMHE01000001">
    <property type="protein sequence ID" value="GGI43518.1"/>
    <property type="molecule type" value="Genomic_DNA"/>
</dbReference>
<protein>
    <submittedName>
        <fullName evidence="1">Uncharacterized protein</fullName>
    </submittedName>
</protein>
<reference evidence="2" key="1">
    <citation type="journal article" date="2019" name="Int. J. Syst. Evol. Microbiol.">
        <title>The Global Catalogue of Microorganisms (GCM) 10K type strain sequencing project: providing services to taxonomists for standard genome sequencing and annotation.</title>
        <authorList>
            <consortium name="The Broad Institute Genomics Platform"/>
            <consortium name="The Broad Institute Genome Sequencing Center for Infectious Disease"/>
            <person name="Wu L."/>
            <person name="Ma J."/>
        </authorList>
    </citation>
    <scope>NUCLEOTIDE SEQUENCE [LARGE SCALE GENOMIC DNA]</scope>
    <source>
        <strain evidence="2">CGMCC 1.15043</strain>
    </source>
</reference>
<dbReference type="Proteomes" id="UP000615455">
    <property type="component" value="Unassembled WGS sequence"/>
</dbReference>